<comment type="caution">
    <text evidence="1">The sequence shown here is derived from an EMBL/GenBank/DDBJ whole genome shotgun (WGS) entry which is preliminary data.</text>
</comment>
<evidence type="ECO:0000313" key="2">
    <source>
        <dbReference type="Proteomes" id="UP001470230"/>
    </source>
</evidence>
<dbReference type="SUPFAM" id="SSF52540">
    <property type="entry name" value="P-loop containing nucleoside triphosphate hydrolases"/>
    <property type="match status" value="1"/>
</dbReference>
<sequence>MEKDIDDKVLTSENKPIPCVLLGNKINLCNNGEWLKTKGQMDQYIIDNSFIRFFETSARNGTNIENASNFLVKYIMDNHIEPYIDNVLEPIA</sequence>
<gene>
    <name evidence="1" type="ORF">M9Y10_014388</name>
</gene>
<accession>A0ABR2KZD5</accession>
<dbReference type="InterPro" id="IPR001806">
    <property type="entry name" value="Small_GTPase"/>
</dbReference>
<proteinExistence type="predicted"/>
<name>A0ABR2KZD5_9EUKA</name>
<organism evidence="1 2">
    <name type="scientific">Tritrichomonas musculus</name>
    <dbReference type="NCBI Taxonomy" id="1915356"/>
    <lineage>
        <taxon>Eukaryota</taxon>
        <taxon>Metamonada</taxon>
        <taxon>Parabasalia</taxon>
        <taxon>Tritrichomonadida</taxon>
        <taxon>Tritrichomonadidae</taxon>
        <taxon>Tritrichomonas</taxon>
    </lineage>
</organism>
<keyword evidence="2" id="KW-1185">Reference proteome</keyword>
<dbReference type="Pfam" id="PF00071">
    <property type="entry name" value="Ras"/>
    <property type="match status" value="1"/>
</dbReference>
<dbReference type="Gene3D" id="3.40.50.300">
    <property type="entry name" value="P-loop containing nucleotide triphosphate hydrolases"/>
    <property type="match status" value="1"/>
</dbReference>
<dbReference type="InterPro" id="IPR027417">
    <property type="entry name" value="P-loop_NTPase"/>
</dbReference>
<protein>
    <submittedName>
        <fullName evidence="1">Rab32, member RAS oncoprotein</fullName>
    </submittedName>
</protein>
<evidence type="ECO:0000313" key="1">
    <source>
        <dbReference type="EMBL" id="KAK8896485.1"/>
    </source>
</evidence>
<dbReference type="PROSITE" id="PS51419">
    <property type="entry name" value="RAB"/>
    <property type="match status" value="1"/>
</dbReference>
<dbReference type="PRINTS" id="PR00449">
    <property type="entry name" value="RASTRNSFRMNG"/>
</dbReference>
<dbReference type="Proteomes" id="UP001470230">
    <property type="component" value="Unassembled WGS sequence"/>
</dbReference>
<dbReference type="EMBL" id="JAPFFF010000002">
    <property type="protein sequence ID" value="KAK8896485.1"/>
    <property type="molecule type" value="Genomic_DNA"/>
</dbReference>
<reference evidence="1 2" key="1">
    <citation type="submission" date="2024-04" db="EMBL/GenBank/DDBJ databases">
        <title>Tritrichomonas musculus Genome.</title>
        <authorList>
            <person name="Alves-Ferreira E."/>
            <person name="Grigg M."/>
            <person name="Lorenzi H."/>
            <person name="Galac M."/>
        </authorList>
    </citation>
    <scope>NUCLEOTIDE SEQUENCE [LARGE SCALE GENOMIC DNA]</scope>
    <source>
        <strain evidence="1 2">EAF2021</strain>
    </source>
</reference>